<feature type="compositionally biased region" description="Low complexity" evidence="1">
    <location>
        <begin position="93"/>
        <end position="134"/>
    </location>
</feature>
<evidence type="ECO:0000313" key="3">
    <source>
        <dbReference type="Proteomes" id="UP001651158"/>
    </source>
</evidence>
<feature type="region of interest" description="Disordered" evidence="1">
    <location>
        <begin position="321"/>
        <end position="343"/>
    </location>
</feature>
<feature type="compositionally biased region" description="Basic and acidic residues" evidence="1">
    <location>
        <begin position="321"/>
        <end position="330"/>
    </location>
</feature>
<dbReference type="EMBL" id="JAKROA010000006">
    <property type="protein sequence ID" value="KAL5106413.1"/>
    <property type="molecule type" value="Genomic_DNA"/>
</dbReference>
<organism evidence="2 3">
    <name type="scientific">Taenia crassiceps</name>
    <dbReference type="NCBI Taxonomy" id="6207"/>
    <lineage>
        <taxon>Eukaryota</taxon>
        <taxon>Metazoa</taxon>
        <taxon>Spiralia</taxon>
        <taxon>Lophotrochozoa</taxon>
        <taxon>Platyhelminthes</taxon>
        <taxon>Cestoda</taxon>
        <taxon>Eucestoda</taxon>
        <taxon>Cyclophyllidea</taxon>
        <taxon>Taeniidae</taxon>
        <taxon>Taenia</taxon>
    </lineage>
</organism>
<name>A0ABR4Q9K9_9CEST</name>
<dbReference type="Proteomes" id="UP001651158">
    <property type="component" value="Unassembled WGS sequence"/>
</dbReference>
<gene>
    <name evidence="2" type="ORF">TcWFU_009040</name>
</gene>
<feature type="region of interest" description="Disordered" evidence="1">
    <location>
        <begin position="737"/>
        <end position="775"/>
    </location>
</feature>
<evidence type="ECO:0000313" key="2">
    <source>
        <dbReference type="EMBL" id="KAL5106413.1"/>
    </source>
</evidence>
<comment type="caution">
    <text evidence="2">The sequence shown here is derived from an EMBL/GenBank/DDBJ whole genome shotgun (WGS) entry which is preliminary data.</text>
</comment>
<feature type="region of interest" description="Disordered" evidence="1">
    <location>
        <begin position="156"/>
        <end position="186"/>
    </location>
</feature>
<feature type="compositionally biased region" description="Polar residues" evidence="1">
    <location>
        <begin position="1"/>
        <end position="20"/>
    </location>
</feature>
<keyword evidence="3" id="KW-1185">Reference proteome</keyword>
<feature type="region of interest" description="Disordered" evidence="1">
    <location>
        <begin position="1"/>
        <end position="31"/>
    </location>
</feature>
<proteinExistence type="predicted"/>
<protein>
    <submittedName>
        <fullName evidence="2">Uncharacterized protein</fullName>
    </submittedName>
</protein>
<accession>A0ABR4Q9K9</accession>
<evidence type="ECO:0000256" key="1">
    <source>
        <dbReference type="SAM" id="MobiDB-lite"/>
    </source>
</evidence>
<feature type="compositionally biased region" description="Low complexity" evidence="1">
    <location>
        <begin position="156"/>
        <end position="173"/>
    </location>
</feature>
<reference evidence="2 3" key="1">
    <citation type="journal article" date="2022" name="Front. Cell. Infect. Microbiol.">
        <title>The Genomes of Two Strains of Taenia crassiceps the Animal Model for the Study of Human Cysticercosis.</title>
        <authorList>
            <person name="Bobes R.J."/>
            <person name="Estrada K."/>
            <person name="Rios-Valencia D.G."/>
            <person name="Calderon-Gallegos A."/>
            <person name="de la Torre P."/>
            <person name="Carrero J.C."/>
            <person name="Sanchez-Flores A."/>
            <person name="Laclette J.P."/>
        </authorList>
    </citation>
    <scope>NUCLEOTIDE SEQUENCE [LARGE SCALE GENOMIC DNA]</scope>
    <source>
        <strain evidence="2">WFUcys</strain>
    </source>
</reference>
<sequence>MPNLCSDSHTRIQQSSSNRLSTHHPDNDQSNKLRNFAEEEAVVMAHELEHLNLDPCVSNNVLATLKKHLVQGIQNYQTHLRSSCPESTLLNQSRPTSCRARSSSSSSFSPSNPSPSLHPSTNFRSSKSPFQSSMSPQSCSPDSCLPFPIVPSVCSPSPNASRNSSPNANSRCPYEPAPGGLSQSHTPECRLNPSRYTLASQEPSGYPAIKRQMDEDQCPQLSNRYDNEMHSQCKESGVGGGVMSCSLPQQQESESLGLDCSKITKVYLLKECSPSEESPCCQLILQSPPRQSENQGYPPCNRTRQSELSRVNRRFCDEDRDHSSLRRELEPQVPNYESQPQHQASVARSPQPCLSAVLVCSPRKNNSCPCRKQNCSLSKEKQDLLASNPIVRCGFLRLVAMFHGKLTRDLFITEKVIDMIRMIKDTAEVLLSFCFDKKCNLEKEEEQFACRLQSQLQSSLSRLHQLFIETTPEERLAALRGSHNWRVANNFGQPRRRSPPVPALACGAPFPTRRPPLCNPSPPEAVAEASGPRDDCVRCLARSAPLLQRLVPSQPSMRTCQFPTEPPCSLYESPSPRLPTHHLPHVSASNSTSNIVIARAKTGVLEAKPKAVDEKEIFNREKPASIDGAKAVPVGSKSLLDGETQIIDKGEPISFRKRTLATTPSEAKAGPSGPNSLVGTIQIPRGEETLSILSISTPEPKYAPMCLDSWEEDSENELYHEEMASPSKPLVRLWREGSEKSLDSSDPSNAATVPCSGSRDEGSIHSQDPTSGNPISAVVTIPGFLSVNLHRWPSRRSLHIYMPDQETNGCKQNDAPHETDECQAIIQRPNPCVGEAPKCCEMRTTMTTQDAVEKKKGGMNCCGTPRSDSSNTNNTTCQGVPHSNEVETGVNLRLQMYRMVNQLRQEKRLLHGRVMPFRLTKFQRYIRRSHRRCRLEGNNSAVASPTSMPPEFAEDWTEDEETLRSAPPMRWHYDERGAWSAIPISRLERATKSSWCQCPPRQDRMTSGALIAFQWKACGTEWEGRRNG</sequence>
<feature type="compositionally biased region" description="Polar residues" evidence="1">
    <location>
        <begin position="764"/>
        <end position="774"/>
    </location>
</feature>
<feature type="region of interest" description="Disordered" evidence="1">
    <location>
        <begin position="86"/>
        <end position="134"/>
    </location>
</feature>